<dbReference type="GO" id="GO:0050906">
    <property type="term" value="P:detection of stimulus involved in sensory perception"/>
    <property type="evidence" value="ECO:0007669"/>
    <property type="project" value="UniProtKB-ARBA"/>
</dbReference>
<accession>A0AAV2PAJ0</accession>
<dbReference type="PANTHER" id="PTHR42643">
    <property type="entry name" value="IONOTROPIC RECEPTOR 20A-RELATED"/>
    <property type="match status" value="1"/>
</dbReference>
<keyword evidence="14" id="KW-0732">Signal</keyword>
<dbReference type="Pfam" id="PF00060">
    <property type="entry name" value="Lig_chan"/>
    <property type="match status" value="1"/>
</dbReference>
<feature type="domain" description="Ionotropic glutamate receptor C-terminal" evidence="15">
    <location>
        <begin position="417"/>
        <end position="659"/>
    </location>
</feature>
<comment type="similarity">
    <text evidence="2">Belongs to the glutamate-gated ion channel (TC 1.A.10.1) family.</text>
</comment>
<keyword evidence="12" id="KW-0407">Ion channel</keyword>
<dbReference type="GO" id="GO:0005886">
    <property type="term" value="C:plasma membrane"/>
    <property type="evidence" value="ECO:0007669"/>
    <property type="project" value="UniProtKB-SubCell"/>
</dbReference>
<keyword evidence="9" id="KW-0675">Receptor</keyword>
<keyword evidence="18" id="KW-1185">Reference proteome</keyword>
<evidence type="ECO:0000256" key="4">
    <source>
        <dbReference type="ARBA" id="ARBA00022475"/>
    </source>
</evidence>
<keyword evidence="8 13" id="KW-0472">Membrane</keyword>
<dbReference type="Gene3D" id="1.10.287.70">
    <property type="match status" value="1"/>
</dbReference>
<dbReference type="InterPro" id="IPR052192">
    <property type="entry name" value="Insect_Ionotropic_Sensory_Rcpt"/>
</dbReference>
<dbReference type="Proteomes" id="UP001497644">
    <property type="component" value="Chromosome 8"/>
</dbReference>
<dbReference type="AlphaFoldDB" id="A0AAV2PAJ0"/>
<feature type="chain" id="PRO_5043853243" evidence="14">
    <location>
        <begin position="20"/>
        <end position="701"/>
    </location>
</feature>
<protein>
    <submittedName>
        <fullName evidence="17">Uncharacterized protein</fullName>
    </submittedName>
</protein>
<gene>
    <name evidence="17" type="ORF">LPLAT_LOCUS13639</name>
</gene>
<evidence type="ECO:0000259" key="16">
    <source>
        <dbReference type="Pfam" id="PF10613"/>
    </source>
</evidence>
<feature type="transmembrane region" description="Helical" evidence="13">
    <location>
        <begin position="369"/>
        <end position="391"/>
    </location>
</feature>
<evidence type="ECO:0000256" key="8">
    <source>
        <dbReference type="ARBA" id="ARBA00023136"/>
    </source>
</evidence>
<evidence type="ECO:0000256" key="14">
    <source>
        <dbReference type="SAM" id="SignalP"/>
    </source>
</evidence>
<feature type="signal peptide" evidence="14">
    <location>
        <begin position="1"/>
        <end position="19"/>
    </location>
</feature>
<evidence type="ECO:0000256" key="6">
    <source>
        <dbReference type="ARBA" id="ARBA00022989"/>
    </source>
</evidence>
<evidence type="ECO:0000313" key="18">
    <source>
        <dbReference type="Proteomes" id="UP001497644"/>
    </source>
</evidence>
<evidence type="ECO:0000256" key="9">
    <source>
        <dbReference type="ARBA" id="ARBA00023170"/>
    </source>
</evidence>
<feature type="domain" description="Ionotropic glutamate receptor L-glutamate and glycine-binding" evidence="16">
    <location>
        <begin position="235"/>
        <end position="349"/>
    </location>
</feature>
<evidence type="ECO:0000256" key="13">
    <source>
        <dbReference type="SAM" id="Phobius"/>
    </source>
</evidence>
<keyword evidence="6 13" id="KW-1133">Transmembrane helix</keyword>
<sequence length="701" mass="81605">MRFEMTTVVVILFSQFIRAIDERNSFGRLRRCAREIDDLKSVVERIIEEIASRSNCIIFITDTTYRGLIDVRSIEISPFLSKYDIAVRDNQNFSRSRKLTRILQHIKAIGCDAYVILFANGLLTSRFLQYAEKERLLNTRGYFLLLHDNRLFRPELHYIWNRIINVVFVRRYNTYKYRSGERIADERIDLNTVYYPSPTRDFTAIKYIDTWRDGKLRYGNDHYVSKTRDLRGNSLRVAVFEHIPAVTEASRNHYQEGTTADFKALGIEFELIRIVAKAMNFKANYYMPLNIASDKWGKAGDNDSYTGLLGEAIAGNADFYLGDLHYTIHNLNYFDLSTPYNTECLTFLTPESLTDNSWKLLILPFRLNAWIALICTLLIGGGGLHVFALLYQKYIGLRARPKYDEANAYDSTKGLYLFTEFQNSMLYTYGMLLQVSLPRLPNTWTVRMFIGWWWIYSILVAVIYRASMTATLSHPVAVVTIDTLAQLTRLSLAVGGWNEESKEFFLASSDPHSQEIGNKFELIENEKDAIDGVANGTFCYYENSYLLRYIRGKRIFEEENDRKNKSKKDTESAVKYNLHIMEECVVYMPIALGLEKNSPLKPYVDLWVRRMTEIGLVRKWLSDVMEWSKINESQQKSESEAALVNLRKLYGALIALGIGYFLGFVALFSEIIHWRYVVLRNPKYDKYHLDIFYKKDNRSKT</sequence>
<proteinExistence type="inferred from homology"/>
<feature type="transmembrane region" description="Helical" evidence="13">
    <location>
        <begin position="649"/>
        <end position="672"/>
    </location>
</feature>
<keyword evidence="5 13" id="KW-0812">Transmembrane</keyword>
<evidence type="ECO:0000256" key="10">
    <source>
        <dbReference type="ARBA" id="ARBA00023180"/>
    </source>
</evidence>
<dbReference type="Pfam" id="PF10613">
    <property type="entry name" value="Lig_chan-Glu_bd"/>
    <property type="match status" value="1"/>
</dbReference>
<reference evidence="17" key="1">
    <citation type="submission" date="2024-04" db="EMBL/GenBank/DDBJ databases">
        <authorList>
            <consortium name="Molecular Ecology Group"/>
        </authorList>
    </citation>
    <scope>NUCLEOTIDE SEQUENCE</scope>
</reference>
<dbReference type="GO" id="GO:0015276">
    <property type="term" value="F:ligand-gated monoatomic ion channel activity"/>
    <property type="evidence" value="ECO:0007669"/>
    <property type="project" value="InterPro"/>
</dbReference>
<evidence type="ECO:0000256" key="7">
    <source>
        <dbReference type="ARBA" id="ARBA00023065"/>
    </source>
</evidence>
<evidence type="ECO:0000256" key="12">
    <source>
        <dbReference type="ARBA" id="ARBA00023303"/>
    </source>
</evidence>
<keyword evidence="3" id="KW-0813">Transport</keyword>
<keyword evidence="11" id="KW-1071">Ligand-gated ion channel</keyword>
<evidence type="ECO:0000256" key="1">
    <source>
        <dbReference type="ARBA" id="ARBA00004651"/>
    </source>
</evidence>
<dbReference type="Gene3D" id="3.40.190.10">
    <property type="entry name" value="Periplasmic binding protein-like II"/>
    <property type="match status" value="1"/>
</dbReference>
<evidence type="ECO:0000256" key="5">
    <source>
        <dbReference type="ARBA" id="ARBA00022692"/>
    </source>
</evidence>
<name>A0AAV2PAJ0_9HYME</name>
<evidence type="ECO:0000256" key="3">
    <source>
        <dbReference type="ARBA" id="ARBA00022448"/>
    </source>
</evidence>
<feature type="transmembrane region" description="Helical" evidence="13">
    <location>
        <begin position="444"/>
        <end position="464"/>
    </location>
</feature>
<organism evidence="17 18">
    <name type="scientific">Lasius platythorax</name>
    <dbReference type="NCBI Taxonomy" id="488582"/>
    <lineage>
        <taxon>Eukaryota</taxon>
        <taxon>Metazoa</taxon>
        <taxon>Ecdysozoa</taxon>
        <taxon>Arthropoda</taxon>
        <taxon>Hexapoda</taxon>
        <taxon>Insecta</taxon>
        <taxon>Pterygota</taxon>
        <taxon>Neoptera</taxon>
        <taxon>Endopterygota</taxon>
        <taxon>Hymenoptera</taxon>
        <taxon>Apocrita</taxon>
        <taxon>Aculeata</taxon>
        <taxon>Formicoidea</taxon>
        <taxon>Formicidae</taxon>
        <taxon>Formicinae</taxon>
        <taxon>Lasius</taxon>
        <taxon>Lasius</taxon>
    </lineage>
</organism>
<dbReference type="InterPro" id="IPR001320">
    <property type="entry name" value="Iontro_rcpt_C"/>
</dbReference>
<dbReference type="EMBL" id="OZ034831">
    <property type="protein sequence ID" value="CAL1688603.1"/>
    <property type="molecule type" value="Genomic_DNA"/>
</dbReference>
<evidence type="ECO:0000256" key="11">
    <source>
        <dbReference type="ARBA" id="ARBA00023286"/>
    </source>
</evidence>
<keyword evidence="4" id="KW-1003">Cell membrane</keyword>
<evidence type="ECO:0000259" key="15">
    <source>
        <dbReference type="Pfam" id="PF00060"/>
    </source>
</evidence>
<keyword evidence="7" id="KW-0406">Ion transport</keyword>
<comment type="subcellular location">
    <subcellularLocation>
        <location evidence="1">Cell membrane</location>
        <topology evidence="1">Multi-pass membrane protein</topology>
    </subcellularLocation>
</comment>
<dbReference type="SUPFAM" id="SSF53850">
    <property type="entry name" value="Periplasmic binding protein-like II"/>
    <property type="match status" value="1"/>
</dbReference>
<evidence type="ECO:0000313" key="17">
    <source>
        <dbReference type="EMBL" id="CAL1688603.1"/>
    </source>
</evidence>
<dbReference type="InterPro" id="IPR019594">
    <property type="entry name" value="Glu/Gly-bd"/>
</dbReference>
<dbReference type="PANTHER" id="PTHR42643:SF35">
    <property type="entry name" value="IONOTROPIC RECEPTOR 68A, ISOFORM A"/>
    <property type="match status" value="1"/>
</dbReference>
<evidence type="ECO:0000256" key="2">
    <source>
        <dbReference type="ARBA" id="ARBA00008685"/>
    </source>
</evidence>
<keyword evidence="10" id="KW-0325">Glycoprotein</keyword>